<reference evidence="4" key="1">
    <citation type="journal article" date="2019" name="Int. J. Syst. Evol. Microbiol.">
        <title>The Global Catalogue of Microorganisms (GCM) 10K type strain sequencing project: providing services to taxonomists for standard genome sequencing and annotation.</title>
        <authorList>
            <consortium name="The Broad Institute Genomics Platform"/>
            <consortium name="The Broad Institute Genome Sequencing Center for Infectious Disease"/>
            <person name="Wu L."/>
            <person name="Ma J."/>
        </authorList>
    </citation>
    <scope>NUCLEOTIDE SEQUENCE [LARGE SCALE GENOMIC DNA]</scope>
    <source>
        <strain evidence="4">CGMCC 1.16455</strain>
    </source>
</reference>
<dbReference type="GeneID" id="303295755"/>
<dbReference type="InterPro" id="IPR022521">
    <property type="entry name" value="Rv3660c"/>
</dbReference>
<proteinExistence type="predicted"/>
<dbReference type="Proteomes" id="UP001595937">
    <property type="component" value="Unassembled WGS sequence"/>
</dbReference>
<dbReference type="Pfam" id="PF26563">
    <property type="entry name" value="Rv3660c_N"/>
    <property type="match status" value="1"/>
</dbReference>
<organism evidence="3 4">
    <name type="scientific">Brachybacterium tyrofermentans</name>
    <dbReference type="NCBI Taxonomy" id="47848"/>
    <lineage>
        <taxon>Bacteria</taxon>
        <taxon>Bacillati</taxon>
        <taxon>Actinomycetota</taxon>
        <taxon>Actinomycetes</taxon>
        <taxon>Micrococcales</taxon>
        <taxon>Dermabacteraceae</taxon>
        <taxon>Brachybacterium</taxon>
    </lineage>
</organism>
<gene>
    <name evidence="3" type="primary">ssd</name>
    <name evidence="3" type="ORF">ACFPK8_09355</name>
</gene>
<dbReference type="InterPro" id="IPR027417">
    <property type="entry name" value="P-loop_NTPase"/>
</dbReference>
<dbReference type="NCBIfam" id="TIGR03815">
    <property type="entry name" value="CpaE_hom_Actino"/>
    <property type="match status" value="1"/>
</dbReference>
<keyword evidence="4" id="KW-1185">Reference proteome</keyword>
<name>A0ABW0FFD7_9MICO</name>
<dbReference type="Gene3D" id="3.40.50.300">
    <property type="entry name" value="P-loop containing nucleotide triphosphate hydrolases"/>
    <property type="match status" value="1"/>
</dbReference>
<dbReference type="EMBL" id="JBHSLN010000022">
    <property type="protein sequence ID" value="MFC5297714.1"/>
    <property type="molecule type" value="Genomic_DNA"/>
</dbReference>
<feature type="domain" description="Rv3660c-like CheY-like N-terminal" evidence="2">
    <location>
        <begin position="65"/>
        <end position="164"/>
    </location>
</feature>
<sequence length="386" mass="39128">MTSTSAPSRRAIASASEVLDSGARAIPAGAPTGSPVRRPARFPGASPTPPASADGAAPRALWVGADPALQELVRDHATAVGIELLDTAGDAAVRCLVTDDVALGGDTAPAAPGRLPLLVVTSQTDVPRALWERALAAGARAVLALPDGSEELLSQLTELARPRAASTVIAVAGGCGGAGTSSFAARLAAAARPSGPVVLIDADPLGGGLDLLVEGTDASGISWEDAAGLGPDDGVALRDGLPQIDEIGLLGSRAQLGPEPPALSRVLSALTPLGGTVVVDLADALVPVAAEHADHLLLVVPASDHAVRAAARRLRTWRLPDAITQVVVRRRGPLTPAEVADDLALPLAASFRDGPRGAVPLLDVRRRGADRAARRLLQRLLAESRS</sequence>
<comment type="caution">
    <text evidence="3">The sequence shown here is derived from an EMBL/GenBank/DDBJ whole genome shotgun (WGS) entry which is preliminary data.</text>
</comment>
<evidence type="ECO:0000313" key="4">
    <source>
        <dbReference type="Proteomes" id="UP001595937"/>
    </source>
</evidence>
<dbReference type="RefSeq" id="WP_193118220.1">
    <property type="nucleotide sequence ID" value="NZ_BAAAIR010000006.1"/>
</dbReference>
<accession>A0ABW0FFD7</accession>
<protein>
    <submittedName>
        <fullName evidence="3">Septum site-determining protein Ssd</fullName>
    </submittedName>
</protein>
<dbReference type="InterPro" id="IPR059050">
    <property type="entry name" value="Rv3660c_N"/>
</dbReference>
<evidence type="ECO:0000313" key="3">
    <source>
        <dbReference type="EMBL" id="MFC5297714.1"/>
    </source>
</evidence>
<evidence type="ECO:0000256" key="1">
    <source>
        <dbReference type="SAM" id="MobiDB-lite"/>
    </source>
</evidence>
<feature type="region of interest" description="Disordered" evidence="1">
    <location>
        <begin position="22"/>
        <end position="56"/>
    </location>
</feature>
<evidence type="ECO:0000259" key="2">
    <source>
        <dbReference type="Pfam" id="PF26563"/>
    </source>
</evidence>
<dbReference type="SUPFAM" id="SSF52540">
    <property type="entry name" value="P-loop containing nucleoside triphosphate hydrolases"/>
    <property type="match status" value="1"/>
</dbReference>